<evidence type="ECO:0000313" key="3">
    <source>
        <dbReference type="Proteomes" id="UP001370348"/>
    </source>
</evidence>
<dbReference type="EMBL" id="CP089984">
    <property type="protein sequence ID" value="WXB11521.1"/>
    <property type="molecule type" value="Genomic_DNA"/>
</dbReference>
<gene>
    <name evidence="2" type="ORF">LZC94_27115</name>
</gene>
<protein>
    <submittedName>
        <fullName evidence="2">Uncharacterized protein</fullName>
    </submittedName>
</protein>
<evidence type="ECO:0000256" key="1">
    <source>
        <dbReference type="ARBA" id="ARBA00023172"/>
    </source>
</evidence>
<dbReference type="Gene3D" id="1.10.443.10">
    <property type="entry name" value="Intergrase catalytic core"/>
    <property type="match status" value="1"/>
</dbReference>
<keyword evidence="1" id="KW-0233">DNA recombination</keyword>
<name>A0ABZ2LP39_9BACT</name>
<dbReference type="Proteomes" id="UP001370348">
    <property type="component" value="Chromosome"/>
</dbReference>
<dbReference type="RefSeq" id="WP_394821141.1">
    <property type="nucleotide sequence ID" value="NZ_CP089984.1"/>
</dbReference>
<dbReference type="InterPro" id="IPR011010">
    <property type="entry name" value="DNA_brk_join_enz"/>
</dbReference>
<evidence type="ECO:0000313" key="2">
    <source>
        <dbReference type="EMBL" id="WXB11521.1"/>
    </source>
</evidence>
<accession>A0ABZ2LP39</accession>
<organism evidence="2 3">
    <name type="scientific">Pendulispora albinea</name>
    <dbReference type="NCBI Taxonomy" id="2741071"/>
    <lineage>
        <taxon>Bacteria</taxon>
        <taxon>Pseudomonadati</taxon>
        <taxon>Myxococcota</taxon>
        <taxon>Myxococcia</taxon>
        <taxon>Myxococcales</taxon>
        <taxon>Sorangiineae</taxon>
        <taxon>Pendulisporaceae</taxon>
        <taxon>Pendulispora</taxon>
    </lineage>
</organism>
<sequence>MQSLRPPCPGACAHAPKSVANLFGIVHGCFQQAVYEAILSANPCVLPPGTISTKVTTPRYPYSLEEVHRLTSEPVPWDQLVLNALRFYAGLREGEACGRRFLHWDRKPKPLGSLLVNTQFDDRPLKTSNHQKDRVRNVPVHPELERILDAWWNEHFETIYGRKPKRENFIVPRRLRRRTKDTYTNHTNSTAGKSFNATCLLVDVTPHTEHAARHTMISECRNNGAPEDVLEQVTHNKKGTIVDAYTLWKWEPLCKAVMAFPMRNGKPALEQLEDPQQRALHAKLDVVLQALGGLQGPGGTPALGEPKSWAQTGPDLRADCKYLSANLSAHLQTTENYREKQVPEKGVEPLT</sequence>
<dbReference type="SUPFAM" id="SSF56349">
    <property type="entry name" value="DNA breaking-rejoining enzymes"/>
    <property type="match status" value="1"/>
</dbReference>
<reference evidence="2 3" key="1">
    <citation type="submission" date="2021-12" db="EMBL/GenBank/DDBJ databases">
        <title>Discovery of the Pendulisporaceae a myxobacterial family with distinct sporulation behavior and unique specialized metabolism.</title>
        <authorList>
            <person name="Garcia R."/>
            <person name="Popoff A."/>
            <person name="Bader C.D."/>
            <person name="Loehr J."/>
            <person name="Walesch S."/>
            <person name="Walt C."/>
            <person name="Boldt J."/>
            <person name="Bunk B."/>
            <person name="Haeckl F.J.F.P.J."/>
            <person name="Gunesch A.P."/>
            <person name="Birkelbach J."/>
            <person name="Nuebel U."/>
            <person name="Pietschmann T."/>
            <person name="Bach T."/>
            <person name="Mueller R."/>
        </authorList>
    </citation>
    <scope>NUCLEOTIDE SEQUENCE [LARGE SCALE GENOMIC DNA]</scope>
    <source>
        <strain evidence="2 3">MSr11954</strain>
    </source>
</reference>
<keyword evidence="3" id="KW-1185">Reference proteome</keyword>
<dbReference type="InterPro" id="IPR013762">
    <property type="entry name" value="Integrase-like_cat_sf"/>
</dbReference>
<proteinExistence type="predicted"/>